<feature type="region of interest" description="Disordered" evidence="4">
    <location>
        <begin position="55"/>
        <end position="87"/>
    </location>
</feature>
<gene>
    <name evidence="6" type="ORF">EFBL_2938</name>
</gene>
<evidence type="ECO:0000256" key="2">
    <source>
        <dbReference type="ARBA" id="ARBA00023235"/>
    </source>
</evidence>
<dbReference type="PANTHER" id="PTHR35530">
    <property type="entry name" value="TAUTOMERASE-RELATED"/>
    <property type="match status" value="1"/>
</dbReference>
<evidence type="ECO:0000256" key="3">
    <source>
        <dbReference type="RuleBase" id="RU362032"/>
    </source>
</evidence>
<dbReference type="RefSeq" id="WP_096182992.1">
    <property type="nucleotide sequence ID" value="NZ_BDUF01000086.1"/>
</dbReference>
<evidence type="ECO:0000256" key="1">
    <source>
        <dbReference type="ARBA" id="ARBA00006723"/>
    </source>
</evidence>
<organism evidence="6 7">
    <name type="scientific">Effusibacillus lacus</name>
    <dbReference type="NCBI Taxonomy" id="1348429"/>
    <lineage>
        <taxon>Bacteria</taxon>
        <taxon>Bacillati</taxon>
        <taxon>Bacillota</taxon>
        <taxon>Bacilli</taxon>
        <taxon>Bacillales</taxon>
        <taxon>Alicyclobacillaceae</taxon>
        <taxon>Effusibacillus</taxon>
    </lineage>
</organism>
<protein>
    <recommendedName>
        <fullName evidence="3">Tautomerase</fullName>
        <ecNumber evidence="3">5.3.2.-</ecNumber>
    </recommendedName>
</protein>
<evidence type="ECO:0000313" key="7">
    <source>
        <dbReference type="Proteomes" id="UP000217785"/>
    </source>
</evidence>
<dbReference type="InterPro" id="IPR018191">
    <property type="entry name" value="4-OT"/>
</dbReference>
<dbReference type="NCBIfam" id="TIGR00013">
    <property type="entry name" value="taut"/>
    <property type="match status" value="1"/>
</dbReference>
<keyword evidence="7" id="KW-1185">Reference proteome</keyword>
<dbReference type="PANTHER" id="PTHR35530:SF1">
    <property type="entry name" value="2-HYDROXYMUCONATE TAUTOMERASE"/>
    <property type="match status" value="1"/>
</dbReference>
<dbReference type="AlphaFoldDB" id="A0A292YE98"/>
<sequence>MIIVRVHMLRGRSTELKHQLLRQLTEQTATTLGVERQSIRVFIVELEPDHWGIAGEPASKINGRSLSGSQSSAEEVEPRNHIVDSRN</sequence>
<dbReference type="Pfam" id="PF01361">
    <property type="entry name" value="Tautomerase"/>
    <property type="match status" value="1"/>
</dbReference>
<dbReference type="Gene3D" id="3.30.429.10">
    <property type="entry name" value="Macrophage Migration Inhibitory Factor"/>
    <property type="match status" value="1"/>
</dbReference>
<dbReference type="SUPFAM" id="SSF55331">
    <property type="entry name" value="Tautomerase/MIF"/>
    <property type="match status" value="1"/>
</dbReference>
<dbReference type="Proteomes" id="UP000217785">
    <property type="component" value="Unassembled WGS sequence"/>
</dbReference>
<dbReference type="EMBL" id="BDUF01000086">
    <property type="protein sequence ID" value="GAX91272.1"/>
    <property type="molecule type" value="Genomic_DNA"/>
</dbReference>
<comment type="similarity">
    <text evidence="1 3">Belongs to the 4-oxalocrotonate tautomerase family.</text>
</comment>
<dbReference type="GO" id="GO:0016853">
    <property type="term" value="F:isomerase activity"/>
    <property type="evidence" value="ECO:0007669"/>
    <property type="project" value="UniProtKB-UniRule"/>
</dbReference>
<evidence type="ECO:0000256" key="4">
    <source>
        <dbReference type="SAM" id="MobiDB-lite"/>
    </source>
</evidence>
<keyword evidence="2 3" id="KW-0413">Isomerase</keyword>
<feature type="domain" description="4-oxalocrotonate tautomerase-like" evidence="5">
    <location>
        <begin position="3"/>
        <end position="58"/>
    </location>
</feature>
<dbReference type="InterPro" id="IPR014347">
    <property type="entry name" value="Tautomerase/MIF_sf"/>
</dbReference>
<dbReference type="InterPro" id="IPR004370">
    <property type="entry name" value="4-OT-like_dom"/>
</dbReference>
<accession>A0A292YE98</accession>
<dbReference type="OrthoDB" id="9804765at2"/>
<evidence type="ECO:0000259" key="5">
    <source>
        <dbReference type="Pfam" id="PF01361"/>
    </source>
</evidence>
<dbReference type="EC" id="5.3.2.-" evidence="3"/>
<comment type="caution">
    <text evidence="6">The sequence shown here is derived from an EMBL/GenBank/DDBJ whole genome shotgun (WGS) entry which is preliminary data.</text>
</comment>
<feature type="compositionally biased region" description="Polar residues" evidence="4">
    <location>
        <begin position="62"/>
        <end position="73"/>
    </location>
</feature>
<evidence type="ECO:0000313" key="6">
    <source>
        <dbReference type="EMBL" id="GAX91272.1"/>
    </source>
</evidence>
<proteinExistence type="inferred from homology"/>
<name>A0A292YE98_9BACL</name>
<feature type="compositionally biased region" description="Basic and acidic residues" evidence="4">
    <location>
        <begin position="76"/>
        <end position="87"/>
    </location>
</feature>
<reference evidence="7" key="1">
    <citation type="submission" date="2017-07" db="EMBL/GenBank/DDBJ databases">
        <title>Draft genome sequence of Effusibacillus lacus strain skLN1.</title>
        <authorList>
            <person name="Watanabe M."/>
            <person name="Kojima H."/>
            <person name="Fukui M."/>
        </authorList>
    </citation>
    <scope>NUCLEOTIDE SEQUENCE [LARGE SCALE GENOMIC DNA]</scope>
    <source>
        <strain evidence="7">skLN1</strain>
    </source>
</reference>